<dbReference type="AlphaFoldDB" id="A0A1Y2AUM1"/>
<dbReference type="Pfam" id="PF22486">
    <property type="entry name" value="MATH_2"/>
    <property type="match status" value="3"/>
</dbReference>
<dbReference type="SMART" id="SM00061">
    <property type="entry name" value="MATH"/>
    <property type="match status" value="2"/>
</dbReference>
<dbReference type="Gene3D" id="2.60.210.10">
    <property type="entry name" value="Apoptosis, Tumor Necrosis Factor Receptor Associated Protein 2, Chain A"/>
    <property type="match status" value="5"/>
</dbReference>
<feature type="domain" description="MATH" evidence="2">
    <location>
        <begin position="354"/>
        <end position="483"/>
    </location>
</feature>
<dbReference type="PANTHER" id="PTHR46162">
    <property type="entry name" value="TRAF-LIKE FAMILY PROTEIN"/>
    <property type="match status" value="1"/>
</dbReference>
<dbReference type="STRING" id="1754190.A0A1Y2AUM1"/>
<proteinExistence type="predicted"/>
<evidence type="ECO:0000313" key="4">
    <source>
        <dbReference type="Proteomes" id="UP000193920"/>
    </source>
</evidence>
<feature type="coiled-coil region" evidence="1">
    <location>
        <begin position="164"/>
        <end position="191"/>
    </location>
</feature>
<accession>A0A1Y2AUM1</accession>
<dbReference type="SUPFAM" id="SSF49599">
    <property type="entry name" value="TRAF domain-like"/>
    <property type="match status" value="5"/>
</dbReference>
<evidence type="ECO:0000259" key="2">
    <source>
        <dbReference type="PROSITE" id="PS50144"/>
    </source>
</evidence>
<feature type="domain" description="MATH" evidence="2">
    <location>
        <begin position="191"/>
        <end position="316"/>
    </location>
</feature>
<gene>
    <name evidence="3" type="ORF">LY90DRAFT_105218</name>
</gene>
<dbReference type="EMBL" id="MCOG01000206">
    <property type="protein sequence ID" value="ORY25970.1"/>
    <property type="molecule type" value="Genomic_DNA"/>
</dbReference>
<dbReference type="InterPro" id="IPR008974">
    <property type="entry name" value="TRAF-like"/>
</dbReference>
<reference evidence="3 4" key="1">
    <citation type="submission" date="2016-08" db="EMBL/GenBank/DDBJ databases">
        <title>A Parts List for Fungal Cellulosomes Revealed by Comparative Genomics.</title>
        <authorList>
            <consortium name="DOE Joint Genome Institute"/>
            <person name="Haitjema C.H."/>
            <person name="Gilmore S.P."/>
            <person name="Henske J.K."/>
            <person name="Solomon K.V."/>
            <person name="De Groot R."/>
            <person name="Kuo A."/>
            <person name="Mondo S.J."/>
            <person name="Salamov A.A."/>
            <person name="Labutti K."/>
            <person name="Zhao Z."/>
            <person name="Chiniquy J."/>
            <person name="Barry K."/>
            <person name="Brewer H.M."/>
            <person name="Purvine S.O."/>
            <person name="Wright A.T."/>
            <person name="Boxma B."/>
            <person name="Van Alen T."/>
            <person name="Hackstein J.H."/>
            <person name="Baker S.E."/>
            <person name="Grigoriev I.V."/>
            <person name="O'Malley M.A."/>
        </authorList>
    </citation>
    <scope>NUCLEOTIDE SEQUENCE [LARGE SCALE GENOMIC DNA]</scope>
    <source>
        <strain evidence="3 4">G1</strain>
    </source>
</reference>
<dbReference type="Proteomes" id="UP000193920">
    <property type="component" value="Unassembled WGS sequence"/>
</dbReference>
<dbReference type="CDD" id="cd00121">
    <property type="entry name" value="MATH"/>
    <property type="match status" value="1"/>
</dbReference>
<keyword evidence="1" id="KW-0175">Coiled coil</keyword>
<organism evidence="3 4">
    <name type="scientific">Neocallimastix californiae</name>
    <dbReference type="NCBI Taxonomy" id="1754190"/>
    <lineage>
        <taxon>Eukaryota</taxon>
        <taxon>Fungi</taxon>
        <taxon>Fungi incertae sedis</taxon>
        <taxon>Chytridiomycota</taxon>
        <taxon>Chytridiomycota incertae sedis</taxon>
        <taxon>Neocallimastigomycetes</taxon>
        <taxon>Neocallimastigales</taxon>
        <taxon>Neocallimastigaceae</taxon>
        <taxon>Neocallimastix</taxon>
    </lineage>
</organism>
<evidence type="ECO:0000313" key="3">
    <source>
        <dbReference type="EMBL" id="ORY25970.1"/>
    </source>
</evidence>
<name>A0A1Y2AUM1_9FUNG</name>
<dbReference type="OrthoDB" id="1510855at2759"/>
<comment type="caution">
    <text evidence="3">The sequence shown here is derived from an EMBL/GenBank/DDBJ whole genome shotgun (WGS) entry which is preliminary data.</text>
</comment>
<evidence type="ECO:0000256" key="1">
    <source>
        <dbReference type="SAM" id="Coils"/>
    </source>
</evidence>
<keyword evidence="4" id="KW-1185">Reference proteome</keyword>
<dbReference type="InterPro" id="IPR002083">
    <property type="entry name" value="MATH/TRAF_dom"/>
</dbReference>
<feature type="domain" description="MATH" evidence="2">
    <location>
        <begin position="882"/>
        <end position="911"/>
    </location>
</feature>
<sequence length="911" mass="108491">MPIFTKKPKKTNFVEQITKDQYVENLKNLIKDDSYVKNDILGEEYLEWCIMDWNEGECDFNPKFNIGGYEWEFYLKSYDQCFDINLRNLSIKNNRENHICVKCVLSFCNPKNYSHHNTIYSSLYNCSKYNVDGYCYSINYNEYMKVIKPLIKNNRVMICAYIKVYNNEKNINNLKELIEEDNEKVDEINEENYYEWEIKDWNSLEFNCNNKCSPEFSIAGYNWGIILQPNNKGYISLELINKNSVQFNKDNMYAKFILYIRNCNNYSRLKAENTIFLDCKKNGFQKFIRKTDLYSKKDKNGTSYIENNKIVIGAYVRVFKMEEESILQKTKEQYINKLKNLIEDNSKEDEIVGEGFYEWKIEDWNKLDNDSNSICSPEFIISTYKWEISLYPKGEEEDNYISIYLINKSSISFSIDDMYVKFILYIRNCNDFTSYKADQSVIFLEYQKNGFSQFIKKTDLYDKFGNYNKPIIEDGKAVIGAYIRIYKYKIEEELAAKEEEFVLKKAKEEYINKLKDLVDDDNKIDEVIKENYYEWEIEDWNKLGYRAIKEFSAVGCTWEISLFPEGEEDEKDYVSFYISNKSKNSIFYENDDFNAKFVLFIRNFKNYSSFKAEQIITTTGCIGENYRRIGFSRFIKNSLLYKVNKFYKEPLVDCGKTVVGAYIIIYKNKIEAEEESLQKYKENYLENLKYIINDNKFPSNEMIESGYFEWVIKDLNKTLNAKFDFERCSPEFMIGGHIWKIGMEVDQDNNEYIKIILKNMDIEEKNAEQVWTRCIISFHPYKDYIHYKSKVLPLFLFCNSNNGICSKYIHKSSFNKLIETLINDSKIVLDAYLCIYNNNEIVNELTIKENIEENNSKKEEYINQLKNLISDNNTKPGEIIGEGYHAWIIDDWEKLKNESYSQIFEIGSHEW</sequence>
<protein>
    <recommendedName>
        <fullName evidence="2">MATH domain-containing protein</fullName>
    </recommendedName>
</protein>
<dbReference type="PROSITE" id="PS50144">
    <property type="entry name" value="MATH"/>
    <property type="match status" value="4"/>
</dbReference>
<dbReference type="PANTHER" id="PTHR46162:SF2">
    <property type="entry name" value="ANKYRIN REPEAT-CONTAINING PROTEIN-RELATED"/>
    <property type="match status" value="1"/>
</dbReference>
<feature type="domain" description="MATH" evidence="2">
    <location>
        <begin position="530"/>
        <end position="663"/>
    </location>
</feature>